<dbReference type="GeneID" id="8294124"/>
<keyword evidence="5" id="KW-1015">Disulfide bond</keyword>
<comment type="similarity">
    <text evidence="3 6">Belongs to the glycosyl hydrolase 47 family.</text>
</comment>
<dbReference type="PANTHER" id="PTHR11742:SF103">
    <property type="entry name" value="ENDOPLASMIC RETICULUM MANNOSIDASE MNL2-RELATED"/>
    <property type="match status" value="1"/>
</dbReference>
<evidence type="ECO:0000256" key="3">
    <source>
        <dbReference type="ARBA" id="ARBA00007658"/>
    </source>
</evidence>
<dbReference type="InterPro" id="IPR050749">
    <property type="entry name" value="Glycosyl_Hydrolase_47"/>
</dbReference>
<dbReference type="eggNOG" id="KOG2204">
    <property type="taxonomic scope" value="Eukaryota"/>
</dbReference>
<dbReference type="Gene3D" id="1.50.10.10">
    <property type="match status" value="1"/>
</dbReference>
<evidence type="ECO:0000256" key="6">
    <source>
        <dbReference type="RuleBase" id="RU361193"/>
    </source>
</evidence>
<protein>
    <recommendedName>
        <fullName evidence="6">alpha-1,2-Mannosidase</fullName>
        <ecNumber evidence="6">3.2.1.-</ecNumber>
    </recommendedName>
</protein>
<dbReference type="GO" id="GO:0016020">
    <property type="term" value="C:membrane"/>
    <property type="evidence" value="ECO:0007669"/>
    <property type="project" value="InterPro"/>
</dbReference>
<dbReference type="RefSeq" id="XP_002555829.1">
    <property type="nucleotide sequence ID" value="XM_002555783.1"/>
</dbReference>
<sequence>MFVSLFRRVRSVIVLCGTVTILLYYTFENEVNTLNSFAENESLPQIHKQGLPPTPEVPAVADWQSADAIAAKPAARVAPDLDEPLRNPTVLVEKNKYFPILHTSSDLSLYSGEEFQALDSETHKLYYPVRYESPFENTFSLKPKLTLPRIQARTFSSSDKPEAHQKVLGEITEQFMDSWRAYYRLALGSDELKPLSRYPTSSGLSRATTLLESLDMLYMLNQTEEINKSLAFIEKLDFSKSQEPLVDLAQNVERILGSLISAYELSRHRDSILLEKAVELADFLLTGFDTPNRIPSLKFAWSSKLRNRFPLQDSNLGQLGSLPLEFSRLSQLTRDEKYTRAIEHVYSVAWDSTDEFDIEYLFPTILDASGCVLLPKEQVDSGEHAKVSKVMKSIQKGKYVHCLQTNKFRPASDAGNFYSADSRSLPFYSNMAKFYQLLNGFDPTSDLKFTRLLVNSFDRIKELMIFTPALPNPDLKSLAFVNSLSTESHYDALTNEKVIKIMPDFTMHQSSCALGSSFALMGKLFDEEKYIELGARITRGCSHTFQLLGVMPEALHVGRCLQAPCSFDPLQPPSDKHAATKADSVLGVKVDDNDSAGGSTEKPSKAYVISNREEASDPSRFAAQWFEGSELPEYIDGALPNYNLSAEAIESIFYLYRITGEDEWRQAGLDLWRSALKVVKSSGAKGVGQVTAVNNIFKNEALDALPADWFSKHLKFFYLLFRNPEFFSLDDYVFTHGGHSLQKIPVQEIPVTEKGTNSVGNVLERLNLRKDDTAS</sequence>
<dbReference type="STRING" id="559295.C5DNN1"/>
<dbReference type="OrthoDB" id="8118055at2759"/>
<dbReference type="InterPro" id="IPR001382">
    <property type="entry name" value="Glyco_hydro_47"/>
</dbReference>
<dbReference type="InterPro" id="IPR036026">
    <property type="entry name" value="Seven-hairpin_glycosidases"/>
</dbReference>
<dbReference type="PANTHER" id="PTHR11742">
    <property type="entry name" value="MANNOSYL-OLIGOSACCHARIDE ALPHA-1,2-MANNOSIDASE-RELATED"/>
    <property type="match status" value="1"/>
</dbReference>
<dbReference type="PRINTS" id="PR00747">
    <property type="entry name" value="GLYHDRLASE47"/>
</dbReference>
<dbReference type="EMBL" id="CU928171">
    <property type="protein sequence ID" value="CAR25392.1"/>
    <property type="molecule type" value="Genomic_DNA"/>
</dbReference>
<comment type="pathway">
    <text evidence="2">Protein modification; protein glycosylation.</text>
</comment>
<keyword evidence="4 6" id="KW-0378">Hydrolase</keyword>
<comment type="cofactor">
    <cofactor evidence="1">
        <name>Ca(2+)</name>
        <dbReference type="ChEBI" id="CHEBI:29108"/>
    </cofactor>
</comment>
<keyword evidence="8" id="KW-1185">Reference proteome</keyword>
<dbReference type="FunCoup" id="C5DNN1">
    <property type="interactions" value="134"/>
</dbReference>
<keyword evidence="6" id="KW-0326">Glycosidase</keyword>
<evidence type="ECO:0000256" key="2">
    <source>
        <dbReference type="ARBA" id="ARBA00004922"/>
    </source>
</evidence>
<evidence type="ECO:0000256" key="4">
    <source>
        <dbReference type="ARBA" id="ARBA00022801"/>
    </source>
</evidence>
<accession>C5DNN1</accession>
<name>C5DNN1_LACTC</name>
<dbReference type="GO" id="GO:0005975">
    <property type="term" value="P:carbohydrate metabolic process"/>
    <property type="evidence" value="ECO:0007669"/>
    <property type="project" value="InterPro"/>
</dbReference>
<evidence type="ECO:0000313" key="8">
    <source>
        <dbReference type="Proteomes" id="UP000002036"/>
    </source>
</evidence>
<dbReference type="AlphaFoldDB" id="C5DNN1"/>
<dbReference type="KEGG" id="lth:KLTH0G18480g"/>
<dbReference type="GO" id="GO:0005509">
    <property type="term" value="F:calcium ion binding"/>
    <property type="evidence" value="ECO:0007669"/>
    <property type="project" value="InterPro"/>
</dbReference>
<dbReference type="EC" id="3.2.1.-" evidence="6"/>
<gene>
    <name evidence="7" type="ordered locus">KLTH0G18480g</name>
</gene>
<dbReference type="HOGENOM" id="CLU_022261_0_0_1"/>
<dbReference type="InterPro" id="IPR012341">
    <property type="entry name" value="6hp_glycosidase-like_sf"/>
</dbReference>
<proteinExistence type="inferred from homology"/>
<reference evidence="7 8" key="1">
    <citation type="journal article" date="2009" name="Genome Res.">
        <title>Comparative genomics of protoploid Saccharomycetaceae.</title>
        <authorList>
            <consortium name="The Genolevures Consortium"/>
            <person name="Souciet J.-L."/>
            <person name="Dujon B."/>
            <person name="Gaillardin C."/>
            <person name="Johnston M."/>
            <person name="Baret P.V."/>
            <person name="Cliften P."/>
            <person name="Sherman D.J."/>
            <person name="Weissenbach J."/>
            <person name="Westhof E."/>
            <person name="Wincker P."/>
            <person name="Jubin C."/>
            <person name="Poulain J."/>
            <person name="Barbe V."/>
            <person name="Segurens B."/>
            <person name="Artiguenave F."/>
            <person name="Anthouard V."/>
            <person name="Vacherie B."/>
            <person name="Val M.-E."/>
            <person name="Fulton R.S."/>
            <person name="Minx P."/>
            <person name="Wilson R."/>
            <person name="Durrens P."/>
            <person name="Jean G."/>
            <person name="Marck C."/>
            <person name="Martin T."/>
            <person name="Nikolski M."/>
            <person name="Rolland T."/>
            <person name="Seret M.-L."/>
            <person name="Casaregola S."/>
            <person name="Despons L."/>
            <person name="Fairhead C."/>
            <person name="Fischer G."/>
            <person name="Lafontaine I."/>
            <person name="Leh V."/>
            <person name="Lemaire M."/>
            <person name="de Montigny J."/>
            <person name="Neuveglise C."/>
            <person name="Thierry A."/>
            <person name="Blanc-Lenfle I."/>
            <person name="Bleykasten C."/>
            <person name="Diffels J."/>
            <person name="Fritsch E."/>
            <person name="Frangeul L."/>
            <person name="Goeffon A."/>
            <person name="Jauniaux N."/>
            <person name="Kachouri-Lafond R."/>
            <person name="Payen C."/>
            <person name="Potier S."/>
            <person name="Pribylova L."/>
            <person name="Ozanne C."/>
            <person name="Richard G.-F."/>
            <person name="Sacerdot C."/>
            <person name="Straub M.-L."/>
            <person name="Talla E."/>
        </authorList>
    </citation>
    <scope>NUCLEOTIDE SEQUENCE [LARGE SCALE GENOMIC DNA]</scope>
    <source>
        <strain evidence="8">ATCC 56472 / CBS 6340 / NRRL Y-8284</strain>
    </source>
</reference>
<dbReference type="OMA" id="YYTFENE"/>
<dbReference type="GO" id="GO:0005783">
    <property type="term" value="C:endoplasmic reticulum"/>
    <property type="evidence" value="ECO:0007669"/>
    <property type="project" value="TreeGrafter"/>
</dbReference>
<evidence type="ECO:0000256" key="1">
    <source>
        <dbReference type="ARBA" id="ARBA00001913"/>
    </source>
</evidence>
<dbReference type="Pfam" id="PF01532">
    <property type="entry name" value="Glyco_hydro_47"/>
    <property type="match status" value="1"/>
</dbReference>
<dbReference type="InParanoid" id="C5DNN1"/>
<dbReference type="GO" id="GO:0036503">
    <property type="term" value="P:ERAD pathway"/>
    <property type="evidence" value="ECO:0007669"/>
    <property type="project" value="UniProtKB-ARBA"/>
</dbReference>
<dbReference type="GO" id="GO:0004571">
    <property type="term" value="F:mannosyl-oligosaccharide 1,2-alpha-mannosidase activity"/>
    <property type="evidence" value="ECO:0007669"/>
    <property type="project" value="InterPro"/>
</dbReference>
<dbReference type="Proteomes" id="UP000002036">
    <property type="component" value="Chromosome G"/>
</dbReference>
<dbReference type="SUPFAM" id="SSF48225">
    <property type="entry name" value="Seven-hairpin glycosidases"/>
    <property type="match status" value="1"/>
</dbReference>
<organism evidence="7 8">
    <name type="scientific">Lachancea thermotolerans (strain ATCC 56472 / CBS 6340 / NRRL Y-8284)</name>
    <name type="common">Yeast</name>
    <name type="synonym">Kluyveromyces thermotolerans</name>
    <dbReference type="NCBI Taxonomy" id="559295"/>
    <lineage>
        <taxon>Eukaryota</taxon>
        <taxon>Fungi</taxon>
        <taxon>Dikarya</taxon>
        <taxon>Ascomycota</taxon>
        <taxon>Saccharomycotina</taxon>
        <taxon>Saccharomycetes</taxon>
        <taxon>Saccharomycetales</taxon>
        <taxon>Saccharomycetaceae</taxon>
        <taxon>Lachancea</taxon>
    </lineage>
</organism>
<evidence type="ECO:0000313" key="7">
    <source>
        <dbReference type="EMBL" id="CAR25392.1"/>
    </source>
</evidence>
<evidence type="ECO:0000256" key="5">
    <source>
        <dbReference type="ARBA" id="ARBA00023157"/>
    </source>
</evidence>